<dbReference type="AlphaFoldDB" id="X1CIV5"/>
<dbReference type="EMBL" id="BART01033526">
    <property type="protein sequence ID" value="GAH08291.1"/>
    <property type="molecule type" value="Genomic_DNA"/>
</dbReference>
<sequence>MIKKCILVMGLVVSLLTIGMLTSCAPKEAELGTEENPIIFAFVPSGDTPEIIESADIMADL</sequence>
<accession>X1CIV5</accession>
<evidence type="ECO:0000313" key="1">
    <source>
        <dbReference type="EMBL" id="GAH08291.1"/>
    </source>
</evidence>
<protein>
    <submittedName>
        <fullName evidence="1">Uncharacterized protein</fullName>
    </submittedName>
</protein>
<reference evidence="1" key="1">
    <citation type="journal article" date="2014" name="Front. Microbiol.">
        <title>High frequency of phylogenetically diverse reductive dehalogenase-homologous genes in deep subseafloor sedimentary metagenomes.</title>
        <authorList>
            <person name="Kawai M."/>
            <person name="Futagami T."/>
            <person name="Toyoda A."/>
            <person name="Takaki Y."/>
            <person name="Nishi S."/>
            <person name="Hori S."/>
            <person name="Arai W."/>
            <person name="Tsubouchi T."/>
            <person name="Morono Y."/>
            <person name="Uchiyama I."/>
            <person name="Ito T."/>
            <person name="Fujiyama A."/>
            <person name="Inagaki F."/>
            <person name="Takami H."/>
        </authorList>
    </citation>
    <scope>NUCLEOTIDE SEQUENCE</scope>
    <source>
        <strain evidence="1">Expedition CK06-06</strain>
    </source>
</reference>
<comment type="caution">
    <text evidence="1">The sequence shown here is derived from an EMBL/GenBank/DDBJ whole genome shotgun (WGS) entry which is preliminary data.</text>
</comment>
<dbReference type="PROSITE" id="PS51257">
    <property type="entry name" value="PROKAR_LIPOPROTEIN"/>
    <property type="match status" value="1"/>
</dbReference>
<proteinExistence type="predicted"/>
<organism evidence="1">
    <name type="scientific">marine sediment metagenome</name>
    <dbReference type="NCBI Taxonomy" id="412755"/>
    <lineage>
        <taxon>unclassified sequences</taxon>
        <taxon>metagenomes</taxon>
        <taxon>ecological metagenomes</taxon>
    </lineage>
</organism>
<gene>
    <name evidence="1" type="ORF">S01H4_57580</name>
</gene>
<name>X1CIV5_9ZZZZ</name>
<feature type="non-terminal residue" evidence="1">
    <location>
        <position position="61"/>
    </location>
</feature>